<gene>
    <name evidence="4" type="ORF">H8S45_05975</name>
</gene>
<reference evidence="4" key="1">
    <citation type="submission" date="2020-08" db="EMBL/GenBank/DDBJ databases">
        <title>Genome public.</title>
        <authorList>
            <person name="Liu C."/>
            <person name="Sun Q."/>
        </authorList>
    </citation>
    <scope>NUCLEOTIDE SEQUENCE</scope>
    <source>
        <strain evidence="4">NSJ-28</strain>
    </source>
</reference>
<evidence type="ECO:0000313" key="4">
    <source>
        <dbReference type="EMBL" id="MBC5725003.1"/>
    </source>
</evidence>
<proteinExistence type="predicted"/>
<dbReference type="PANTHER" id="PTHR40065">
    <property type="entry name" value="RNA-BINDING PROTEIN YHBY"/>
    <property type="match status" value="1"/>
</dbReference>
<dbReference type="Gene3D" id="3.30.110.60">
    <property type="entry name" value="YhbY-like"/>
    <property type="match status" value="1"/>
</dbReference>
<dbReference type="Proteomes" id="UP000606499">
    <property type="component" value="Unassembled WGS sequence"/>
</dbReference>
<dbReference type="Pfam" id="PF01985">
    <property type="entry name" value="CRS1_YhbY"/>
    <property type="match status" value="1"/>
</dbReference>
<dbReference type="SMART" id="SM01103">
    <property type="entry name" value="CRS1_YhbY"/>
    <property type="match status" value="1"/>
</dbReference>
<evidence type="ECO:0000259" key="3">
    <source>
        <dbReference type="PROSITE" id="PS51295"/>
    </source>
</evidence>
<protein>
    <submittedName>
        <fullName evidence="4">YhbY family RNA-binding protein</fullName>
    </submittedName>
</protein>
<evidence type="ECO:0000256" key="2">
    <source>
        <dbReference type="PROSITE-ProRule" id="PRU00626"/>
    </source>
</evidence>
<sequence length="99" mass="10913">MLTTKQRAQLRALANPLADTLIIGKEGVTDAVERQLDQLLEAHELVKGKVLESAMLTPRTVSEALCEAAGAEPVQCIGSKFILYRQARDKDKRKIVLVK</sequence>
<dbReference type="GO" id="GO:0003723">
    <property type="term" value="F:RNA binding"/>
    <property type="evidence" value="ECO:0007669"/>
    <property type="project" value="UniProtKB-UniRule"/>
</dbReference>
<keyword evidence="5" id="KW-1185">Reference proteome</keyword>
<accession>A0A923LTH4</accession>
<keyword evidence="1 2" id="KW-0694">RNA-binding</keyword>
<dbReference type="AlphaFoldDB" id="A0A923LTH4"/>
<name>A0A923LTH4_9FIRM</name>
<organism evidence="4 5">
    <name type="scientific">Agathobaculum faecis</name>
    <dbReference type="NCBI Taxonomy" id="2763013"/>
    <lineage>
        <taxon>Bacteria</taxon>
        <taxon>Bacillati</taxon>
        <taxon>Bacillota</taxon>
        <taxon>Clostridia</taxon>
        <taxon>Eubacteriales</taxon>
        <taxon>Butyricicoccaceae</taxon>
        <taxon>Agathobaculum</taxon>
    </lineage>
</organism>
<dbReference type="EMBL" id="JACOPL010000004">
    <property type="protein sequence ID" value="MBC5725003.1"/>
    <property type="molecule type" value="Genomic_DNA"/>
</dbReference>
<dbReference type="PANTHER" id="PTHR40065:SF3">
    <property type="entry name" value="RNA-BINDING PROTEIN YHBY"/>
    <property type="match status" value="1"/>
</dbReference>
<comment type="caution">
    <text evidence="4">The sequence shown here is derived from an EMBL/GenBank/DDBJ whole genome shotgun (WGS) entry which is preliminary data.</text>
</comment>
<dbReference type="InterPro" id="IPR051925">
    <property type="entry name" value="RNA-binding_domain"/>
</dbReference>
<evidence type="ECO:0000256" key="1">
    <source>
        <dbReference type="ARBA" id="ARBA00022884"/>
    </source>
</evidence>
<dbReference type="RefSeq" id="WP_054326123.1">
    <property type="nucleotide sequence ID" value="NZ_JACOPL010000004.1"/>
</dbReference>
<dbReference type="InterPro" id="IPR035920">
    <property type="entry name" value="YhbY-like_sf"/>
</dbReference>
<dbReference type="SUPFAM" id="SSF75471">
    <property type="entry name" value="YhbY-like"/>
    <property type="match status" value="1"/>
</dbReference>
<dbReference type="PROSITE" id="PS51295">
    <property type="entry name" value="CRM"/>
    <property type="match status" value="1"/>
</dbReference>
<dbReference type="InterPro" id="IPR001890">
    <property type="entry name" value="RNA-binding_CRM"/>
</dbReference>
<feature type="domain" description="CRM" evidence="3">
    <location>
        <begin position="1"/>
        <end position="96"/>
    </location>
</feature>
<evidence type="ECO:0000313" key="5">
    <source>
        <dbReference type="Proteomes" id="UP000606499"/>
    </source>
</evidence>